<evidence type="ECO:0000256" key="2">
    <source>
        <dbReference type="PIRSR" id="PIRSR006386-1"/>
    </source>
</evidence>
<dbReference type="GO" id="GO:1901170">
    <property type="term" value="P:naphthalene catabolic process"/>
    <property type="evidence" value="ECO:0007669"/>
    <property type="project" value="InterPro"/>
</dbReference>
<gene>
    <name evidence="4" type="ORF">D3874_09435</name>
</gene>
<dbReference type="SUPFAM" id="SSF52833">
    <property type="entry name" value="Thioredoxin-like"/>
    <property type="match status" value="1"/>
</dbReference>
<proteinExistence type="inferred from homology"/>
<dbReference type="RefSeq" id="WP_119777865.1">
    <property type="nucleotide sequence ID" value="NZ_QYUK01000011.1"/>
</dbReference>
<dbReference type="CDD" id="cd03022">
    <property type="entry name" value="DsbA_HCCA_Iso"/>
    <property type="match status" value="1"/>
</dbReference>
<evidence type="ECO:0000313" key="5">
    <source>
        <dbReference type="Proteomes" id="UP000284605"/>
    </source>
</evidence>
<evidence type="ECO:0000256" key="1">
    <source>
        <dbReference type="PIRNR" id="PIRNR006386"/>
    </source>
</evidence>
<keyword evidence="5" id="KW-1185">Reference proteome</keyword>
<dbReference type="EC" id="5.99.1.4" evidence="1"/>
<comment type="catalytic activity">
    <reaction evidence="1">
        <text>2-hydroxychromene-2-carboxylate = (3E)-4-(2-hydroxyphenyl)-2-oxobut-3-enoate</text>
        <dbReference type="Rhea" id="RHEA:27401"/>
        <dbReference type="ChEBI" id="CHEBI:59350"/>
        <dbReference type="ChEBI" id="CHEBI:59353"/>
        <dbReference type="EC" id="5.99.1.4"/>
    </reaction>
</comment>
<dbReference type="GO" id="GO:0018845">
    <property type="term" value="F:2-hydroxychromene-2-carboxylate isomerase activity"/>
    <property type="evidence" value="ECO:0007669"/>
    <property type="project" value="UniProtKB-UniRule"/>
</dbReference>
<dbReference type="InterPro" id="IPR051924">
    <property type="entry name" value="GST_Kappa/NadH"/>
</dbReference>
<feature type="domain" description="DSBA-like thioredoxin" evidence="3">
    <location>
        <begin position="6"/>
        <end position="188"/>
    </location>
</feature>
<evidence type="ECO:0000259" key="3">
    <source>
        <dbReference type="Pfam" id="PF01323"/>
    </source>
</evidence>
<sequence length="192" mass="21501">MSKAPIEFFFDFASPYAYFAAQGLEEIAARHGRTVRWRPILLWTVLRSLGLPPPMESKAKGDYMRLDMDRSARFHGRRFRFPTNFPTSAHLPARAFYWLEAQDPEAAKAFARKAFTAFFVDDIDFKDAAAVAGIGVDETALKDEAATQALRAAGLEAESRGVYGSPFIFVDGEPFFGADRLPQIEWRLATAP</sequence>
<dbReference type="GO" id="GO:0006749">
    <property type="term" value="P:glutathione metabolic process"/>
    <property type="evidence" value="ECO:0007669"/>
    <property type="project" value="TreeGrafter"/>
</dbReference>
<dbReference type="AlphaFoldDB" id="A0A418WAZ4"/>
<dbReference type="InterPro" id="IPR036249">
    <property type="entry name" value="Thioredoxin-like_sf"/>
</dbReference>
<keyword evidence="1 4" id="KW-0413">Isomerase</keyword>
<dbReference type="InterPro" id="IPR014440">
    <property type="entry name" value="HCCAis_GSTk"/>
</dbReference>
<accession>A0A418WAZ4</accession>
<dbReference type="GO" id="GO:0004602">
    <property type="term" value="F:glutathione peroxidase activity"/>
    <property type="evidence" value="ECO:0007669"/>
    <property type="project" value="TreeGrafter"/>
</dbReference>
<dbReference type="PANTHER" id="PTHR42943">
    <property type="entry name" value="GLUTATHIONE S-TRANSFERASE KAPPA"/>
    <property type="match status" value="1"/>
</dbReference>
<evidence type="ECO:0000313" key="4">
    <source>
        <dbReference type="EMBL" id="RJF87223.1"/>
    </source>
</evidence>
<feature type="active site" description="Nucleophile" evidence="2">
    <location>
        <position position="14"/>
    </location>
</feature>
<reference evidence="4 5" key="1">
    <citation type="submission" date="2018-09" db="EMBL/GenBank/DDBJ databases">
        <authorList>
            <person name="Zhu H."/>
        </authorList>
    </citation>
    <scope>NUCLEOTIDE SEQUENCE [LARGE SCALE GENOMIC DNA]</scope>
    <source>
        <strain evidence="4 5">K1W22B-8</strain>
    </source>
</reference>
<comment type="similarity">
    <text evidence="1">Belongs to the GST superfamily. NadH family.</text>
</comment>
<organism evidence="4 5">
    <name type="scientific">Oleomonas cavernae</name>
    <dbReference type="NCBI Taxonomy" id="2320859"/>
    <lineage>
        <taxon>Bacteria</taxon>
        <taxon>Pseudomonadati</taxon>
        <taxon>Pseudomonadota</taxon>
        <taxon>Alphaproteobacteria</taxon>
        <taxon>Acetobacterales</taxon>
        <taxon>Acetobacteraceae</taxon>
        <taxon>Oleomonas</taxon>
    </lineage>
</organism>
<name>A0A418WAZ4_9PROT</name>
<dbReference type="InterPro" id="IPR044087">
    <property type="entry name" value="NahD-like"/>
</dbReference>
<dbReference type="PANTHER" id="PTHR42943:SF2">
    <property type="entry name" value="GLUTATHIONE S-TRANSFERASE KAPPA 1"/>
    <property type="match status" value="1"/>
</dbReference>
<dbReference type="Pfam" id="PF01323">
    <property type="entry name" value="DSBA"/>
    <property type="match status" value="1"/>
</dbReference>
<comment type="caution">
    <text evidence="4">The sequence shown here is derived from an EMBL/GenBank/DDBJ whole genome shotgun (WGS) entry which is preliminary data.</text>
</comment>
<dbReference type="Gene3D" id="3.40.30.10">
    <property type="entry name" value="Glutaredoxin"/>
    <property type="match status" value="1"/>
</dbReference>
<protein>
    <recommendedName>
        <fullName evidence="1">2-hydroxychromene-2-carboxylate isomerase</fullName>
        <ecNumber evidence="1">5.99.1.4</ecNumber>
    </recommendedName>
</protein>
<dbReference type="GO" id="GO:0004364">
    <property type="term" value="F:glutathione transferase activity"/>
    <property type="evidence" value="ECO:0007669"/>
    <property type="project" value="TreeGrafter"/>
</dbReference>
<dbReference type="InterPro" id="IPR001853">
    <property type="entry name" value="DSBA-like_thioredoxin_dom"/>
</dbReference>
<dbReference type="Proteomes" id="UP000284605">
    <property type="component" value="Unassembled WGS sequence"/>
</dbReference>
<dbReference type="PIRSF" id="PIRSF006386">
    <property type="entry name" value="HCCAis_GSTk"/>
    <property type="match status" value="1"/>
</dbReference>
<dbReference type="EMBL" id="QYUK01000011">
    <property type="protein sequence ID" value="RJF87223.1"/>
    <property type="molecule type" value="Genomic_DNA"/>
</dbReference>
<dbReference type="OrthoDB" id="5244108at2"/>